<protein>
    <submittedName>
        <fullName evidence="1">Uncharacterized protein</fullName>
    </submittedName>
</protein>
<dbReference type="Proteomes" id="UP000595437">
    <property type="component" value="Chromosome 4"/>
</dbReference>
<dbReference type="EMBL" id="CP045893">
    <property type="protein sequence ID" value="QQP53673.1"/>
    <property type="molecule type" value="Genomic_DNA"/>
</dbReference>
<accession>A0A7T8QSQ8</accession>
<evidence type="ECO:0000313" key="2">
    <source>
        <dbReference type="Proteomes" id="UP000595437"/>
    </source>
</evidence>
<name>A0A7T8QSQ8_CALRO</name>
<organism evidence="1 2">
    <name type="scientific">Caligus rogercresseyi</name>
    <name type="common">Sea louse</name>
    <dbReference type="NCBI Taxonomy" id="217165"/>
    <lineage>
        <taxon>Eukaryota</taxon>
        <taxon>Metazoa</taxon>
        <taxon>Ecdysozoa</taxon>
        <taxon>Arthropoda</taxon>
        <taxon>Crustacea</taxon>
        <taxon>Multicrustacea</taxon>
        <taxon>Hexanauplia</taxon>
        <taxon>Copepoda</taxon>
        <taxon>Siphonostomatoida</taxon>
        <taxon>Caligidae</taxon>
        <taxon>Caligus</taxon>
    </lineage>
</organism>
<feature type="non-terminal residue" evidence="1">
    <location>
        <position position="55"/>
    </location>
</feature>
<dbReference type="AlphaFoldDB" id="A0A7T8QSQ8"/>
<feature type="non-terminal residue" evidence="1">
    <location>
        <position position="1"/>
    </location>
</feature>
<keyword evidence="2" id="KW-1185">Reference proteome</keyword>
<sequence>DEEAPIPWIIVNITNFHQSGYSMANTIPWKRMVQDLFDRCRRWRWNIHCQLTHTF</sequence>
<proteinExistence type="predicted"/>
<gene>
    <name evidence="1" type="ORF">FKW44_006225</name>
</gene>
<reference evidence="2" key="1">
    <citation type="submission" date="2021-01" db="EMBL/GenBank/DDBJ databases">
        <title>Caligus Genome Assembly.</title>
        <authorList>
            <person name="Gallardo-Escarate C."/>
        </authorList>
    </citation>
    <scope>NUCLEOTIDE SEQUENCE [LARGE SCALE GENOMIC DNA]</scope>
</reference>
<evidence type="ECO:0000313" key="1">
    <source>
        <dbReference type="EMBL" id="QQP53673.1"/>
    </source>
</evidence>